<evidence type="ECO:0000259" key="4">
    <source>
        <dbReference type="Pfam" id="PF00496"/>
    </source>
</evidence>
<gene>
    <name evidence="5" type="ORF">EUB48_13685</name>
</gene>
<dbReference type="GO" id="GO:0043190">
    <property type="term" value="C:ATP-binding cassette (ABC) transporter complex"/>
    <property type="evidence" value="ECO:0007669"/>
    <property type="project" value="InterPro"/>
</dbReference>
<protein>
    <submittedName>
        <fullName evidence="5">ABC transporter substrate-binding protein</fullName>
    </submittedName>
</protein>
<dbReference type="GO" id="GO:0030288">
    <property type="term" value="C:outer membrane-bounded periplasmic space"/>
    <property type="evidence" value="ECO:0007669"/>
    <property type="project" value="UniProtKB-ARBA"/>
</dbReference>
<dbReference type="InterPro" id="IPR000914">
    <property type="entry name" value="SBP_5_dom"/>
</dbReference>
<dbReference type="CDD" id="cd08502">
    <property type="entry name" value="PBP2_NikA_DppA_OppA_like_16"/>
    <property type="match status" value="1"/>
</dbReference>
<evidence type="ECO:0000256" key="1">
    <source>
        <dbReference type="ARBA" id="ARBA00005695"/>
    </source>
</evidence>
<sequence length="526" mass="58452">MTRSSFMRFVGAALLPLPAVPASAQEGAKVLRMVPQTDLKILDPIWTTAFVTRDHGYMIYDTLFGIDAEGKVQPQMVDKYSASPNAKTWTFTLRKGLAFHDGKPVTSADVIASLTRWGKRDSLGQKMFAALDTIEVSGDNGWRMVFKEPFGMVLEALAKPSGSPAFIMPKRVADTPADKQIDDYTGSGPYIFKKDEFRSGDKVVYLKNTHYVPRSEAPSGLAGGKRVYVDRVEWIILKDAQTQVNAIKTGEVDLLSWMPSDHYAALRIDPKLEVVEATTAGSYFLHLNHHIPPFDNPKIARAAIMAINQEALLRAQMVYRDLYKPCTSIYPCGSLLASDKTSYFTGKPQFEEAKKLLKEAGYDGKPVVLMQPSDFNLLNKLPPVMAQLLKQAGFNVDMQSMDWPTLLMRRARKDPADQGGWNLFITGWGASDNMNPMYFAPLTGNGEKGWFGWATDPKLEQLKSEFVATTDPAVRKRLAEAIQIDAYDNGLFAPLGEQKPLSVLRRGVVSGIVKAPVNVFWNIKKN</sequence>
<evidence type="ECO:0000256" key="2">
    <source>
        <dbReference type="ARBA" id="ARBA00022729"/>
    </source>
</evidence>
<evidence type="ECO:0000313" key="5">
    <source>
        <dbReference type="EMBL" id="QDL39799.1"/>
    </source>
</evidence>
<dbReference type="Gene3D" id="3.10.105.10">
    <property type="entry name" value="Dipeptide-binding Protein, Domain 3"/>
    <property type="match status" value="1"/>
</dbReference>
<comment type="similarity">
    <text evidence="1">Belongs to the bacterial solute-binding protein 5 family.</text>
</comment>
<feature type="domain" description="Solute-binding protein family 5" evidence="4">
    <location>
        <begin position="71"/>
        <end position="448"/>
    </location>
</feature>
<dbReference type="EMBL" id="CP035503">
    <property type="protein sequence ID" value="QDL39799.1"/>
    <property type="molecule type" value="Genomic_DNA"/>
</dbReference>
<dbReference type="PANTHER" id="PTHR30290">
    <property type="entry name" value="PERIPLASMIC BINDING COMPONENT OF ABC TRANSPORTER"/>
    <property type="match status" value="1"/>
</dbReference>
<dbReference type="Pfam" id="PF00496">
    <property type="entry name" value="SBP_bac_5"/>
    <property type="match status" value="1"/>
</dbReference>
<dbReference type="Proteomes" id="UP000316798">
    <property type="component" value="Chromosome"/>
</dbReference>
<dbReference type="Gene3D" id="3.40.190.10">
    <property type="entry name" value="Periplasmic binding protein-like II"/>
    <property type="match status" value="1"/>
</dbReference>
<feature type="chain" id="PRO_5021776158" evidence="3">
    <location>
        <begin position="25"/>
        <end position="526"/>
    </location>
</feature>
<dbReference type="PIRSF" id="PIRSF002741">
    <property type="entry name" value="MppA"/>
    <property type="match status" value="1"/>
</dbReference>
<evidence type="ECO:0000256" key="3">
    <source>
        <dbReference type="SAM" id="SignalP"/>
    </source>
</evidence>
<reference evidence="5 6" key="1">
    <citation type="submission" date="2019-01" db="EMBL/GenBank/DDBJ databases">
        <title>Genomic insights into a novel species Rhodoferax sp.</title>
        <authorList>
            <person name="Jin L."/>
        </authorList>
    </citation>
    <scope>NUCLEOTIDE SEQUENCE [LARGE SCALE GENOMIC DNA]</scope>
    <source>
        <strain evidence="5 6">CHu59-6-5</strain>
    </source>
</reference>
<dbReference type="OrthoDB" id="9801799at2"/>
<dbReference type="InterPro" id="IPR030678">
    <property type="entry name" value="Peptide/Ni-bd"/>
</dbReference>
<dbReference type="KEGG" id="rhf:EUB48_13685"/>
<organism evidence="5 6">
    <name type="scientific">Rhodoferax sediminis</name>
    <dbReference type="NCBI Taxonomy" id="2509614"/>
    <lineage>
        <taxon>Bacteria</taxon>
        <taxon>Pseudomonadati</taxon>
        <taxon>Pseudomonadota</taxon>
        <taxon>Betaproteobacteria</taxon>
        <taxon>Burkholderiales</taxon>
        <taxon>Comamonadaceae</taxon>
        <taxon>Rhodoferax</taxon>
    </lineage>
</organism>
<evidence type="ECO:0000313" key="6">
    <source>
        <dbReference type="Proteomes" id="UP000316798"/>
    </source>
</evidence>
<dbReference type="Gene3D" id="3.90.76.10">
    <property type="entry name" value="Dipeptide-binding Protein, Domain 1"/>
    <property type="match status" value="1"/>
</dbReference>
<keyword evidence="2 3" id="KW-0732">Signal</keyword>
<dbReference type="GO" id="GO:1904680">
    <property type="term" value="F:peptide transmembrane transporter activity"/>
    <property type="evidence" value="ECO:0007669"/>
    <property type="project" value="TreeGrafter"/>
</dbReference>
<dbReference type="SUPFAM" id="SSF53850">
    <property type="entry name" value="Periplasmic binding protein-like II"/>
    <property type="match status" value="1"/>
</dbReference>
<name>A0A515DHC9_9BURK</name>
<dbReference type="PANTHER" id="PTHR30290:SF38">
    <property type="entry name" value="D,D-DIPEPTIDE-BINDING PERIPLASMIC PROTEIN DDPA-RELATED"/>
    <property type="match status" value="1"/>
</dbReference>
<proteinExistence type="inferred from homology"/>
<feature type="signal peptide" evidence="3">
    <location>
        <begin position="1"/>
        <end position="24"/>
    </location>
</feature>
<accession>A0A515DHC9</accession>
<dbReference type="AlphaFoldDB" id="A0A515DHC9"/>
<keyword evidence="6" id="KW-1185">Reference proteome</keyword>
<dbReference type="GO" id="GO:0015833">
    <property type="term" value="P:peptide transport"/>
    <property type="evidence" value="ECO:0007669"/>
    <property type="project" value="TreeGrafter"/>
</dbReference>
<dbReference type="InterPro" id="IPR039424">
    <property type="entry name" value="SBP_5"/>
</dbReference>